<evidence type="ECO:0000256" key="5">
    <source>
        <dbReference type="ARBA" id="ARBA00022990"/>
    </source>
</evidence>
<evidence type="ECO:0000259" key="13">
    <source>
        <dbReference type="PROSITE" id="PS50848"/>
    </source>
</evidence>
<gene>
    <name evidence="14" type="ORF">Fcan01_21813</name>
</gene>
<dbReference type="GO" id="GO:0008289">
    <property type="term" value="F:lipid binding"/>
    <property type="evidence" value="ECO:0007669"/>
    <property type="project" value="UniProtKB-KW"/>
</dbReference>
<keyword evidence="3" id="KW-0963">Cytoplasm</keyword>
<dbReference type="STRING" id="158441.A0A226DCS7"/>
<feature type="domain" description="START" evidence="13">
    <location>
        <begin position="205"/>
        <end position="392"/>
    </location>
</feature>
<dbReference type="SUPFAM" id="SSF55961">
    <property type="entry name" value="Bet v1-like"/>
    <property type="match status" value="1"/>
</dbReference>
<dbReference type="GO" id="GO:0006869">
    <property type="term" value="P:lipid transport"/>
    <property type="evidence" value="ECO:0007669"/>
    <property type="project" value="UniProtKB-KW"/>
</dbReference>
<evidence type="ECO:0000256" key="8">
    <source>
        <dbReference type="ARBA" id="ARBA00063535"/>
    </source>
</evidence>
<dbReference type="InterPro" id="IPR002913">
    <property type="entry name" value="START_lipid-bd_dom"/>
</dbReference>
<feature type="compositionally biased region" description="Basic residues" evidence="12">
    <location>
        <begin position="385"/>
        <end position="396"/>
    </location>
</feature>
<evidence type="ECO:0000256" key="9">
    <source>
        <dbReference type="ARBA" id="ARBA00069061"/>
    </source>
</evidence>
<feature type="compositionally biased region" description="Polar residues" evidence="12">
    <location>
        <begin position="420"/>
        <end position="441"/>
    </location>
</feature>
<name>A0A226DCS7_FOLCA</name>
<dbReference type="OrthoDB" id="1295045at2759"/>
<keyword evidence="4" id="KW-0597">Phosphoprotein</keyword>
<evidence type="ECO:0000256" key="3">
    <source>
        <dbReference type="ARBA" id="ARBA00022490"/>
    </source>
</evidence>
<dbReference type="InterPro" id="IPR051213">
    <property type="entry name" value="START_lipid_transfer"/>
</dbReference>
<reference evidence="14 15" key="1">
    <citation type="submission" date="2015-12" db="EMBL/GenBank/DDBJ databases">
        <title>The genome of Folsomia candida.</title>
        <authorList>
            <person name="Faddeeva A."/>
            <person name="Derks M.F."/>
            <person name="Anvar Y."/>
            <person name="Smit S."/>
            <person name="Van Straalen N."/>
            <person name="Roelofs D."/>
        </authorList>
    </citation>
    <scope>NUCLEOTIDE SEQUENCE [LARGE SCALE GENOMIC DNA]</scope>
    <source>
        <strain evidence="14 15">VU population</strain>
        <tissue evidence="14">Whole body</tissue>
    </source>
</reference>
<evidence type="ECO:0000256" key="12">
    <source>
        <dbReference type="SAM" id="MobiDB-lite"/>
    </source>
</evidence>
<keyword evidence="2" id="KW-0813">Transport</keyword>
<feature type="compositionally biased region" description="Basic and acidic residues" evidence="12">
    <location>
        <begin position="450"/>
        <end position="460"/>
    </location>
</feature>
<evidence type="ECO:0000256" key="7">
    <source>
        <dbReference type="ARBA" id="ARBA00023121"/>
    </source>
</evidence>
<comment type="subcellular location">
    <subcellularLocation>
        <location evidence="1">Cytoplasm</location>
    </subcellularLocation>
</comment>
<dbReference type="Gene3D" id="3.30.530.20">
    <property type="match status" value="1"/>
</dbReference>
<evidence type="ECO:0000313" key="15">
    <source>
        <dbReference type="Proteomes" id="UP000198287"/>
    </source>
</evidence>
<dbReference type="InterPro" id="IPR023393">
    <property type="entry name" value="START-like_dom_sf"/>
</dbReference>
<accession>A0A226DCS7</accession>
<comment type="caution">
    <text evidence="14">The sequence shown here is derived from an EMBL/GenBank/DDBJ whole genome shotgun (WGS) entry which is preliminary data.</text>
</comment>
<dbReference type="FunFam" id="3.30.530.20:FF:000017">
    <property type="entry name" value="Phosphatidylcholine transfer protein, putative"/>
    <property type="match status" value="1"/>
</dbReference>
<dbReference type="PANTHER" id="PTHR19308:SF8">
    <property type="entry name" value="STAR-RELATED LIPID TRANSFER PROTEIN 7, MITOCHONDRIAL"/>
    <property type="match status" value="1"/>
</dbReference>
<keyword evidence="5" id="KW-0007">Acetylation</keyword>
<dbReference type="EMBL" id="LNIX01000022">
    <property type="protein sequence ID" value="OXA43375.1"/>
    <property type="molecule type" value="Genomic_DNA"/>
</dbReference>
<protein>
    <recommendedName>
        <fullName evidence="9">Phosphatidylcholine transfer protein</fullName>
    </recommendedName>
    <alternativeName>
        <fullName evidence="11">START domain-containing protein 2</fullName>
    </alternativeName>
    <alternativeName>
        <fullName evidence="10">StAR-related lipid transfer protein 2</fullName>
    </alternativeName>
</protein>
<dbReference type="AlphaFoldDB" id="A0A226DCS7"/>
<dbReference type="PROSITE" id="PS50848">
    <property type="entry name" value="START"/>
    <property type="match status" value="1"/>
</dbReference>
<dbReference type="Proteomes" id="UP000198287">
    <property type="component" value="Unassembled WGS sequence"/>
</dbReference>
<dbReference type="PANTHER" id="PTHR19308">
    <property type="entry name" value="PHOSPHATIDYLCHOLINE TRANSFER PROTEIN"/>
    <property type="match status" value="1"/>
</dbReference>
<keyword evidence="6" id="KW-0445">Lipid transport</keyword>
<dbReference type="OMA" id="ECSPIFA"/>
<evidence type="ECO:0000256" key="6">
    <source>
        <dbReference type="ARBA" id="ARBA00023055"/>
    </source>
</evidence>
<evidence type="ECO:0000256" key="11">
    <source>
        <dbReference type="ARBA" id="ARBA00079049"/>
    </source>
</evidence>
<sequence length="478" mass="54460">MMPRPPPSPSVSSRSLHFLRGLLADSSPKSFKGTFKPANLETFLNRVYQSRPNYYHYFPSASKITTWATDFRHGLKIMGSFVGKECSPIFAQRVFRTCRVIQLHSKLWSNHLNRFRGPLGRQALLSFLLVSLCDANPRLGESILNSELVEHMKDLDFIHELTSATVVCPHCQDRLVVDKKIPNVKYCHCPDAQSAYDRKVKGYAWTPFVETADLLIWRMPHPDRPGLFMYKVYGYYDDISAEDFLNTQLDIEYRKGWDDTVLKLNVVESSPEISQDVIYWEMKWPTMFSNRDYLFARRHLVDRQKKTIVIISKAVPHPAVPDKKGVHRVKEYWSVMQVNAVNGLSEPGVEFGLTYFDNPGVSLPQWMQNWASMTAIPEFLDKQRNAARAKKNKSKKSSTLSKSSPILLHKCSDDSDAGGKNSTTKATTPIPSSTSQLISQETTSSPPSSDSRRDKEDADLKILSQYFKENILPQTAPQ</sequence>
<keyword evidence="15" id="KW-1185">Reference proteome</keyword>
<proteinExistence type="predicted"/>
<evidence type="ECO:0000256" key="10">
    <source>
        <dbReference type="ARBA" id="ARBA00077188"/>
    </source>
</evidence>
<feature type="region of interest" description="Disordered" evidence="12">
    <location>
        <begin position="385"/>
        <end position="460"/>
    </location>
</feature>
<evidence type="ECO:0000256" key="2">
    <source>
        <dbReference type="ARBA" id="ARBA00022448"/>
    </source>
</evidence>
<evidence type="ECO:0000256" key="1">
    <source>
        <dbReference type="ARBA" id="ARBA00004496"/>
    </source>
</evidence>
<dbReference type="Pfam" id="PF01852">
    <property type="entry name" value="START"/>
    <property type="match status" value="1"/>
</dbReference>
<evidence type="ECO:0000313" key="14">
    <source>
        <dbReference type="EMBL" id="OXA43375.1"/>
    </source>
</evidence>
<dbReference type="GO" id="GO:0005829">
    <property type="term" value="C:cytosol"/>
    <property type="evidence" value="ECO:0007669"/>
    <property type="project" value="UniProtKB-ARBA"/>
</dbReference>
<comment type="subunit">
    <text evidence="8">Interacts with ACOT13/THEM2.</text>
</comment>
<organism evidence="14 15">
    <name type="scientific">Folsomia candida</name>
    <name type="common">Springtail</name>
    <dbReference type="NCBI Taxonomy" id="158441"/>
    <lineage>
        <taxon>Eukaryota</taxon>
        <taxon>Metazoa</taxon>
        <taxon>Ecdysozoa</taxon>
        <taxon>Arthropoda</taxon>
        <taxon>Hexapoda</taxon>
        <taxon>Collembola</taxon>
        <taxon>Entomobryomorpha</taxon>
        <taxon>Isotomoidea</taxon>
        <taxon>Isotomidae</taxon>
        <taxon>Proisotominae</taxon>
        <taxon>Folsomia</taxon>
    </lineage>
</organism>
<evidence type="ECO:0000256" key="4">
    <source>
        <dbReference type="ARBA" id="ARBA00022553"/>
    </source>
</evidence>
<keyword evidence="7" id="KW-0446">Lipid-binding</keyword>